<dbReference type="AlphaFoldDB" id="A0A1H1WFV1"/>
<reference evidence="3" key="1">
    <citation type="submission" date="2016-10" db="EMBL/GenBank/DDBJ databases">
        <authorList>
            <person name="Varghese N."/>
            <person name="Submissions S."/>
        </authorList>
    </citation>
    <scope>NUCLEOTIDE SEQUENCE [LARGE SCALE GENOMIC DNA]</scope>
    <source>
        <strain evidence="3">DSM 22127</strain>
    </source>
</reference>
<organism evidence="2 3">
    <name type="scientific">Nocardioides scoriae</name>
    <dbReference type="NCBI Taxonomy" id="642780"/>
    <lineage>
        <taxon>Bacteria</taxon>
        <taxon>Bacillati</taxon>
        <taxon>Actinomycetota</taxon>
        <taxon>Actinomycetes</taxon>
        <taxon>Propionibacteriales</taxon>
        <taxon>Nocardioidaceae</taxon>
        <taxon>Nocardioides</taxon>
    </lineage>
</organism>
<accession>A0A1H1WFV1</accession>
<dbReference type="STRING" id="642780.SAMN04488570_3150"/>
<dbReference type="SUPFAM" id="SSF63817">
    <property type="entry name" value="Sortase"/>
    <property type="match status" value="1"/>
</dbReference>
<keyword evidence="3" id="KW-1185">Reference proteome</keyword>
<proteinExistence type="predicted"/>
<protein>
    <recommendedName>
        <fullName evidence="4">Sortase family protein</fullName>
    </recommendedName>
</protein>
<name>A0A1H1WFV1_9ACTN</name>
<feature type="region of interest" description="Disordered" evidence="1">
    <location>
        <begin position="34"/>
        <end position="74"/>
    </location>
</feature>
<dbReference type="Proteomes" id="UP000198859">
    <property type="component" value="Chromosome I"/>
</dbReference>
<evidence type="ECO:0008006" key="4">
    <source>
        <dbReference type="Google" id="ProtNLM"/>
    </source>
</evidence>
<dbReference type="InterPro" id="IPR042001">
    <property type="entry name" value="Sortase_F"/>
</dbReference>
<dbReference type="InterPro" id="IPR023365">
    <property type="entry name" value="Sortase_dom-sf"/>
</dbReference>
<dbReference type="CDD" id="cd05829">
    <property type="entry name" value="Sortase_F"/>
    <property type="match status" value="1"/>
</dbReference>
<evidence type="ECO:0000313" key="3">
    <source>
        <dbReference type="Proteomes" id="UP000198859"/>
    </source>
</evidence>
<feature type="compositionally biased region" description="Low complexity" evidence="1">
    <location>
        <begin position="34"/>
        <end position="54"/>
    </location>
</feature>
<sequence>MAARVSRTARLALVLAAVLVVVAGGTWAGLALTRGSTPAPSSASSGAEPASPSGQPVEPAATLAPPACPSRVTRPFEPTTVTVAGVVRDAAVVTPPRPSPEVPGTPPTTTAGKTVFAFDRAQGVRPGDGRGNVLLNAHTWPDGSALGNRLLEGLREGGRVVLADGDRRLCYRVTDRVEVPADAPYFRYYDRRGPAQVAIVVCSGQRLGPGIWTERTVWFARPSA</sequence>
<evidence type="ECO:0000256" key="1">
    <source>
        <dbReference type="SAM" id="MobiDB-lite"/>
    </source>
</evidence>
<gene>
    <name evidence="2" type="ORF">SAMN04488570_3150</name>
</gene>
<dbReference type="Gene3D" id="2.40.260.10">
    <property type="entry name" value="Sortase"/>
    <property type="match status" value="1"/>
</dbReference>
<dbReference type="EMBL" id="LT629757">
    <property type="protein sequence ID" value="SDS96147.1"/>
    <property type="molecule type" value="Genomic_DNA"/>
</dbReference>
<evidence type="ECO:0000313" key="2">
    <source>
        <dbReference type="EMBL" id="SDS96147.1"/>
    </source>
</evidence>